<dbReference type="GO" id="GO:0042709">
    <property type="term" value="C:succinate-CoA ligase complex"/>
    <property type="evidence" value="ECO:0007669"/>
    <property type="project" value="TreeGrafter"/>
</dbReference>
<dbReference type="PANTHER" id="PTHR11815">
    <property type="entry name" value="SUCCINYL-COA SYNTHETASE BETA CHAIN"/>
    <property type="match status" value="1"/>
</dbReference>
<dbReference type="Proteomes" id="UP001206878">
    <property type="component" value="Unassembled WGS sequence"/>
</dbReference>
<comment type="caution">
    <text evidence="1">The sequence shown here is derived from an EMBL/GenBank/DDBJ whole genome shotgun (WGS) entry which is preliminary data.</text>
</comment>
<sequence>NQLVYGAGFDEKARKGAAQLLARLYEVFVAADCMLVEVNPLVLTADGQVSALDGKVSLDDSALDRHPDLEELRDTFAVDPQEQAAKEQGLN</sequence>
<dbReference type="SUPFAM" id="SSF56059">
    <property type="entry name" value="Glutathione synthetase ATP-binding domain-like"/>
    <property type="match status" value="1"/>
</dbReference>
<protein>
    <submittedName>
        <fullName evidence="1">Succinate--CoA ligase subunit beta</fullName>
        <ecNumber evidence="1">6.2.1.5</ecNumber>
    </submittedName>
</protein>
<dbReference type="GO" id="GO:0005829">
    <property type="term" value="C:cytosol"/>
    <property type="evidence" value="ECO:0007669"/>
    <property type="project" value="TreeGrafter"/>
</dbReference>
<accession>A0AAW5N424</accession>
<dbReference type="GO" id="GO:0004775">
    <property type="term" value="F:succinate-CoA ligase (ADP-forming) activity"/>
    <property type="evidence" value="ECO:0007669"/>
    <property type="project" value="UniProtKB-EC"/>
</dbReference>
<feature type="non-terminal residue" evidence="1">
    <location>
        <position position="91"/>
    </location>
</feature>
<evidence type="ECO:0000313" key="2">
    <source>
        <dbReference type="Proteomes" id="UP001206878"/>
    </source>
</evidence>
<dbReference type="PANTHER" id="PTHR11815:SF10">
    <property type="entry name" value="SUCCINATE--COA LIGASE [GDP-FORMING] SUBUNIT BETA, MITOCHONDRIAL"/>
    <property type="match status" value="1"/>
</dbReference>
<dbReference type="AlphaFoldDB" id="A0AAW5N424"/>
<dbReference type="EC" id="6.2.1.5" evidence="1"/>
<organism evidence="1 2">
    <name type="scientific">Escherichia marmotae</name>
    <dbReference type="NCBI Taxonomy" id="1499973"/>
    <lineage>
        <taxon>Bacteria</taxon>
        <taxon>Pseudomonadati</taxon>
        <taxon>Pseudomonadota</taxon>
        <taxon>Gammaproteobacteria</taxon>
        <taxon>Enterobacterales</taxon>
        <taxon>Enterobacteriaceae</taxon>
        <taxon>Escherichia</taxon>
    </lineage>
</organism>
<proteinExistence type="predicted"/>
<reference evidence="1" key="1">
    <citation type="submission" date="2022-07" db="EMBL/GenBank/DDBJ databases">
        <title>Diversity of ethanolamine utilization by human commensal Escherichia coli.</title>
        <authorList>
            <person name="Jubelin G."/>
        </authorList>
    </citation>
    <scope>NUCLEOTIDE SEQUENCE</scope>
    <source>
        <strain evidence="1">S1</strain>
    </source>
</reference>
<name>A0AAW5N424_9ESCH</name>
<gene>
    <name evidence="1" type="primary">sucC</name>
    <name evidence="1" type="ORF">NVV43_25900</name>
</gene>
<dbReference type="EMBL" id="JANPXH010000610">
    <property type="protein sequence ID" value="MCR6678937.1"/>
    <property type="molecule type" value="Genomic_DNA"/>
</dbReference>
<feature type="non-terminal residue" evidence="1">
    <location>
        <position position="1"/>
    </location>
</feature>
<keyword evidence="1" id="KW-0436">Ligase</keyword>
<evidence type="ECO:0000313" key="1">
    <source>
        <dbReference type="EMBL" id="MCR6678937.1"/>
    </source>
</evidence>
<dbReference type="Gene3D" id="3.30.470.20">
    <property type="entry name" value="ATP-grasp fold, B domain"/>
    <property type="match status" value="1"/>
</dbReference>
<dbReference type="GO" id="GO:0006104">
    <property type="term" value="P:succinyl-CoA metabolic process"/>
    <property type="evidence" value="ECO:0007669"/>
    <property type="project" value="TreeGrafter"/>
</dbReference>
<dbReference type="GO" id="GO:0006099">
    <property type="term" value="P:tricarboxylic acid cycle"/>
    <property type="evidence" value="ECO:0007669"/>
    <property type="project" value="TreeGrafter"/>
</dbReference>